<evidence type="ECO:0000313" key="1">
    <source>
        <dbReference type="EMBL" id="PSR97490.1"/>
    </source>
</evidence>
<reference evidence="1 2" key="1">
    <citation type="journal article" date="2018" name="Mycol. Prog.">
        <title>Coniella lustricola, a new species from submerged detritus.</title>
        <authorList>
            <person name="Raudabaugh D.B."/>
            <person name="Iturriaga T."/>
            <person name="Carver A."/>
            <person name="Mondo S."/>
            <person name="Pangilinan J."/>
            <person name="Lipzen A."/>
            <person name="He G."/>
            <person name="Amirebrahimi M."/>
            <person name="Grigoriev I.V."/>
            <person name="Miller A.N."/>
        </authorList>
    </citation>
    <scope>NUCLEOTIDE SEQUENCE [LARGE SCALE GENOMIC DNA]</scope>
    <source>
        <strain evidence="1 2">B22-T-1</strain>
    </source>
</reference>
<dbReference type="Proteomes" id="UP000241462">
    <property type="component" value="Unassembled WGS sequence"/>
</dbReference>
<dbReference type="EMBL" id="KZ678390">
    <property type="protein sequence ID" value="PSR97490.1"/>
    <property type="molecule type" value="Genomic_DNA"/>
</dbReference>
<protein>
    <submittedName>
        <fullName evidence="1">Uncharacterized protein</fullName>
    </submittedName>
</protein>
<dbReference type="InParanoid" id="A0A2T3AH44"/>
<sequence>MPTTRCGVCIWECLVLIAQYEHVIARKSKQMLLSGQSASHSPDSLQMRCPRRSWSLACLFGIDTDPCQI</sequence>
<proteinExistence type="predicted"/>
<evidence type="ECO:0000313" key="2">
    <source>
        <dbReference type="Proteomes" id="UP000241462"/>
    </source>
</evidence>
<organism evidence="1 2">
    <name type="scientific">Coniella lustricola</name>
    <dbReference type="NCBI Taxonomy" id="2025994"/>
    <lineage>
        <taxon>Eukaryota</taxon>
        <taxon>Fungi</taxon>
        <taxon>Dikarya</taxon>
        <taxon>Ascomycota</taxon>
        <taxon>Pezizomycotina</taxon>
        <taxon>Sordariomycetes</taxon>
        <taxon>Sordariomycetidae</taxon>
        <taxon>Diaporthales</taxon>
        <taxon>Schizoparmaceae</taxon>
        <taxon>Coniella</taxon>
    </lineage>
</organism>
<keyword evidence="2" id="KW-1185">Reference proteome</keyword>
<dbReference type="AlphaFoldDB" id="A0A2T3AH44"/>
<gene>
    <name evidence="1" type="ORF">BD289DRAFT_425616</name>
</gene>
<accession>A0A2T3AH44</accession>
<name>A0A2T3AH44_9PEZI</name>